<proteinExistence type="predicted"/>
<sequence length="329" mass="37808">MSGYRTINRNKYGGRRDAKEISKTRKEIFAIDSDIVGRGDDLDDDDVEQSRAPRRGITEGVRITNSLAVRQANQIIHGAAGRSNRNLICTIVTVRNSASSGLKHVLESIAKYLDNFRPIAPQIREQDVEFYVTDDKEAEAIKALSRRICDKRNRNTRYNIHVRKTAAPWTLLDRRIRDVMVNVLAKRYNKAYNSLDLSDFGADKDFTSNKIIVSLTRNDVLVALFDMIERDYCNITQLSLKDNRLRSFVFLSSLVFRCKNVNQLDISSNEFKNIEDLDRISFWNIEKLLLENNPFCTNYTDADTYTRCSDGFRIKQSSSFEHPNLLGVT</sequence>
<name>A0AC34FBR4_9BILA</name>
<organism evidence="1 2">
    <name type="scientific">Panagrolaimus sp. ES5</name>
    <dbReference type="NCBI Taxonomy" id="591445"/>
    <lineage>
        <taxon>Eukaryota</taxon>
        <taxon>Metazoa</taxon>
        <taxon>Ecdysozoa</taxon>
        <taxon>Nematoda</taxon>
        <taxon>Chromadorea</taxon>
        <taxon>Rhabditida</taxon>
        <taxon>Tylenchina</taxon>
        <taxon>Panagrolaimomorpha</taxon>
        <taxon>Panagrolaimoidea</taxon>
        <taxon>Panagrolaimidae</taxon>
        <taxon>Panagrolaimus</taxon>
    </lineage>
</organism>
<evidence type="ECO:0000313" key="1">
    <source>
        <dbReference type="Proteomes" id="UP000887579"/>
    </source>
</evidence>
<evidence type="ECO:0000313" key="2">
    <source>
        <dbReference type="WBParaSite" id="ES5_v2.g14770.t1"/>
    </source>
</evidence>
<accession>A0AC34FBR4</accession>
<dbReference type="WBParaSite" id="ES5_v2.g14770.t1">
    <property type="protein sequence ID" value="ES5_v2.g14770.t1"/>
    <property type="gene ID" value="ES5_v2.g14770"/>
</dbReference>
<protein>
    <submittedName>
        <fullName evidence="2">Nuclear RNA export factor Tap RNA-binding domain-containing protein</fullName>
    </submittedName>
</protein>
<dbReference type="Proteomes" id="UP000887579">
    <property type="component" value="Unplaced"/>
</dbReference>
<reference evidence="2" key="1">
    <citation type="submission" date="2022-11" db="UniProtKB">
        <authorList>
            <consortium name="WormBaseParasite"/>
        </authorList>
    </citation>
    <scope>IDENTIFICATION</scope>
</reference>